<organism evidence="2">
    <name type="scientific">uncultured Caudovirales phage</name>
    <dbReference type="NCBI Taxonomy" id="2100421"/>
    <lineage>
        <taxon>Viruses</taxon>
        <taxon>Duplodnaviria</taxon>
        <taxon>Heunggongvirae</taxon>
        <taxon>Uroviricota</taxon>
        <taxon>Caudoviricetes</taxon>
        <taxon>Peduoviridae</taxon>
        <taxon>Maltschvirus</taxon>
        <taxon>Maltschvirus maltsch</taxon>
    </lineage>
</organism>
<feature type="region of interest" description="Disordered" evidence="1">
    <location>
        <begin position="21"/>
        <end position="41"/>
    </location>
</feature>
<proteinExistence type="predicted"/>
<protein>
    <recommendedName>
        <fullName evidence="3">Histidine kinase/HSP90-like ATPase domain-containing protein</fullName>
    </recommendedName>
</protein>
<dbReference type="InterPro" id="IPR036890">
    <property type="entry name" value="HATPase_C_sf"/>
</dbReference>
<evidence type="ECO:0000256" key="1">
    <source>
        <dbReference type="SAM" id="MobiDB-lite"/>
    </source>
</evidence>
<dbReference type="Gene3D" id="3.30.565.10">
    <property type="entry name" value="Histidine kinase-like ATPase, C-terminal domain"/>
    <property type="match status" value="1"/>
</dbReference>
<dbReference type="EMBL" id="MF417849">
    <property type="protein sequence ID" value="ASN67515.1"/>
    <property type="molecule type" value="Genomic_DNA"/>
</dbReference>
<evidence type="ECO:0008006" key="3">
    <source>
        <dbReference type="Google" id="ProtNLM"/>
    </source>
</evidence>
<evidence type="ECO:0000313" key="2">
    <source>
        <dbReference type="EMBL" id="ASN67515.1"/>
    </source>
</evidence>
<sequence length="348" mass="40226">MNKKNHTKKWLDYRSHKLQARKYHDKSRNKKRFQSSFKSTSINDNKSNNYIRNIVESRKEVPRSFSFIDSPSDTIDFFNDLVLEIKQKHYKKIFFINSFDVESVTVDALIYLIAIMQNIKINLEMQYTFKGNLPHNEYASITYKESGFMAYVESKIKRLPDSTNKMKITSGSRNDPQIASQMCKFVMDKLNKKITDTLSLHKILIELMSNVYHHAYNNTDINKKIWYIYAEFVDDCIRFVFVDTGAGIASTVRKNFFEKLGRLTGTSYSDGDLIYSTLKGDFRTETKKVHRGNGLSGVKDLAKTGLFRNFTVISGSGSCAISNDENKELIKANYNNSIYGTIFIFDVI</sequence>
<feature type="compositionally biased region" description="Basic residues" evidence="1">
    <location>
        <begin position="21"/>
        <end position="33"/>
    </location>
</feature>
<dbReference type="SUPFAM" id="SSF55874">
    <property type="entry name" value="ATPase domain of HSP90 chaperone/DNA topoisomerase II/histidine kinase"/>
    <property type="match status" value="1"/>
</dbReference>
<gene>
    <name evidence="2" type="ORF">10S2_7</name>
</gene>
<accession>A0A2H4IYH3</accession>
<name>A0A2H4IYH3_9CAUD</name>
<reference evidence="2" key="1">
    <citation type="submission" date="2017-06" db="EMBL/GenBank/DDBJ databases">
        <title>Novel phages from South African skin metaviromes.</title>
        <authorList>
            <person name="van Zyl L.J."/>
            <person name="Abrahams Y."/>
            <person name="Stander E.A."/>
            <person name="Kirby B.M."/>
            <person name="Clavaud C."/>
            <person name="Farcet C."/>
            <person name="Breton L."/>
            <person name="Trindade M.I."/>
        </authorList>
    </citation>
    <scope>NUCLEOTIDE SEQUENCE</scope>
</reference>